<sequence>MFGSLRSRLIALLLMLGGMAVGVGWLMILLLRQSESAQLGQATVEAEQACQVIASSYRFYSNGWSGPTAGLADPALRQGLNGVASVALLRYRGMGGGLWQEQAGMLADASPFSLTDAERRHLADLAAAALAEARSLSDSFSVDGATVLVAACPLSGPIPDLAAWTLTRLTFAEGSGQRQLKLGLGLLLLAMLAATLLLGRLTWQWSRHVTRVERDLGTSASQDLPTLALTGERELDRVLAALNQAGQRLAQARAEAQRLTTQVHASERLAALGRVAAGVAHEIRNPLAAMRLKAENALAGDAERQRRALDAILPQIARLDSLLRRLLDLTQPPQLQPTAVDLPTFCREVLASHEDQAGQRGIRLVARVAVDQGCFDRDALGRALDNLLLNALQAAPADSEIRLDVSRRDDWLVLAVEDAGQGPPAELRGQLFEPFVTGRPEGTGLGLALVRETARAHGGEARLAEPFPSTRFEILLPCQPC</sequence>
<dbReference type="Gene3D" id="3.30.565.10">
    <property type="entry name" value="Histidine kinase-like ATPase, C-terminal domain"/>
    <property type="match status" value="1"/>
</dbReference>
<evidence type="ECO:0000256" key="2">
    <source>
        <dbReference type="ARBA" id="ARBA00012438"/>
    </source>
</evidence>
<dbReference type="EC" id="2.7.13.3" evidence="2"/>
<keyword evidence="6 12" id="KW-0418">Kinase</keyword>
<evidence type="ECO:0000256" key="8">
    <source>
        <dbReference type="ARBA" id="ARBA00023012"/>
    </source>
</evidence>
<dbReference type="InterPro" id="IPR036097">
    <property type="entry name" value="HisK_dim/P_sf"/>
</dbReference>
<dbReference type="InterPro" id="IPR003661">
    <property type="entry name" value="HisK_dim/P_dom"/>
</dbReference>
<evidence type="ECO:0000256" key="5">
    <source>
        <dbReference type="ARBA" id="ARBA00022741"/>
    </source>
</evidence>
<dbReference type="PANTHER" id="PTHR43065:SF10">
    <property type="entry name" value="PEROXIDE STRESS-ACTIVATED HISTIDINE KINASE MAK3"/>
    <property type="match status" value="1"/>
</dbReference>
<organism evidence="12 13">
    <name type="scientific">Pseudomonas oryzihabitans</name>
    <dbReference type="NCBI Taxonomy" id="47885"/>
    <lineage>
        <taxon>Bacteria</taxon>
        <taxon>Pseudomonadati</taxon>
        <taxon>Pseudomonadota</taxon>
        <taxon>Gammaproteobacteria</taxon>
        <taxon>Pseudomonadales</taxon>
        <taxon>Pseudomonadaceae</taxon>
        <taxon>Pseudomonas</taxon>
    </lineage>
</organism>
<dbReference type="Proteomes" id="UP000064137">
    <property type="component" value="Chromosome"/>
</dbReference>
<gene>
    <name evidence="12" type="ORF">APT59_05470</name>
</gene>
<dbReference type="RefSeq" id="WP_059313931.1">
    <property type="nucleotide sequence ID" value="NZ_CP013987.1"/>
</dbReference>
<proteinExistence type="predicted"/>
<evidence type="ECO:0000256" key="6">
    <source>
        <dbReference type="ARBA" id="ARBA00022777"/>
    </source>
</evidence>
<dbReference type="AlphaFoldDB" id="A0A0U4WER9"/>
<keyword evidence="9" id="KW-0175">Coiled coil</keyword>
<keyword evidence="10" id="KW-1133">Transmembrane helix</keyword>
<dbReference type="EMBL" id="CP013987">
    <property type="protein sequence ID" value="ALZ83682.1"/>
    <property type="molecule type" value="Genomic_DNA"/>
</dbReference>
<evidence type="ECO:0000256" key="4">
    <source>
        <dbReference type="ARBA" id="ARBA00022679"/>
    </source>
</evidence>
<dbReference type="Pfam" id="PF02518">
    <property type="entry name" value="HATPase_c"/>
    <property type="match status" value="1"/>
</dbReference>
<accession>A0A0U4WER9</accession>
<comment type="catalytic activity">
    <reaction evidence="1">
        <text>ATP + protein L-histidine = ADP + protein N-phospho-L-histidine.</text>
        <dbReference type="EC" id="2.7.13.3"/>
    </reaction>
</comment>
<dbReference type="GO" id="GO:0005524">
    <property type="term" value="F:ATP binding"/>
    <property type="evidence" value="ECO:0007669"/>
    <property type="project" value="UniProtKB-KW"/>
</dbReference>
<evidence type="ECO:0000313" key="12">
    <source>
        <dbReference type="EMBL" id="ALZ83682.1"/>
    </source>
</evidence>
<dbReference type="InterPro" id="IPR003594">
    <property type="entry name" value="HATPase_dom"/>
</dbReference>
<dbReference type="GO" id="GO:0000155">
    <property type="term" value="F:phosphorelay sensor kinase activity"/>
    <property type="evidence" value="ECO:0007669"/>
    <property type="project" value="InterPro"/>
</dbReference>
<evidence type="ECO:0000256" key="10">
    <source>
        <dbReference type="SAM" id="Phobius"/>
    </source>
</evidence>
<keyword evidence="7" id="KW-0067">ATP-binding</keyword>
<keyword evidence="10" id="KW-0812">Transmembrane</keyword>
<feature type="domain" description="Histidine kinase" evidence="11">
    <location>
        <begin position="278"/>
        <end position="480"/>
    </location>
</feature>
<protein>
    <recommendedName>
        <fullName evidence="2">histidine kinase</fullName>
        <ecNumber evidence="2">2.7.13.3</ecNumber>
    </recommendedName>
</protein>
<feature type="coiled-coil region" evidence="9">
    <location>
        <begin position="235"/>
        <end position="269"/>
    </location>
</feature>
<keyword evidence="5" id="KW-0547">Nucleotide-binding</keyword>
<reference evidence="12 13" key="1">
    <citation type="submission" date="2016-01" db="EMBL/GenBank/DDBJ databases">
        <title>Annotation of Pseudomonas oryzihabitans USDA-ARS-USMARC-56511.</title>
        <authorList>
            <person name="Harhay G.P."/>
            <person name="Harhay D.M."/>
            <person name="Smith T.P.L."/>
            <person name="Bono J.L."/>
            <person name="Heaton M.P."/>
            <person name="Clawson M.L."/>
            <person name="Chitko-Mckown C.G."/>
            <person name="Capik S.F."/>
            <person name="DeDonder K.D."/>
            <person name="Apley M.D."/>
            <person name="Lubbers B.V."/>
            <person name="White B.J."/>
            <person name="Larson R.L."/>
        </authorList>
    </citation>
    <scope>NUCLEOTIDE SEQUENCE [LARGE SCALE GENOMIC DNA]</scope>
    <source>
        <strain evidence="12 13">USDA-ARS-USMARC-56511</strain>
    </source>
</reference>
<evidence type="ECO:0000259" key="11">
    <source>
        <dbReference type="PROSITE" id="PS50109"/>
    </source>
</evidence>
<evidence type="ECO:0000313" key="13">
    <source>
        <dbReference type="Proteomes" id="UP000064137"/>
    </source>
</evidence>
<dbReference type="PROSITE" id="PS50109">
    <property type="entry name" value="HIS_KIN"/>
    <property type="match status" value="1"/>
</dbReference>
<dbReference type="SUPFAM" id="SSF55874">
    <property type="entry name" value="ATPase domain of HSP90 chaperone/DNA topoisomerase II/histidine kinase"/>
    <property type="match status" value="1"/>
</dbReference>
<evidence type="ECO:0000256" key="3">
    <source>
        <dbReference type="ARBA" id="ARBA00022553"/>
    </source>
</evidence>
<dbReference type="InterPro" id="IPR004358">
    <property type="entry name" value="Sig_transdc_His_kin-like_C"/>
</dbReference>
<name>A0A0U4WER9_9PSED</name>
<dbReference type="SMART" id="SM00388">
    <property type="entry name" value="HisKA"/>
    <property type="match status" value="1"/>
</dbReference>
<keyword evidence="8" id="KW-0902">Two-component regulatory system</keyword>
<dbReference type="CDD" id="cd00075">
    <property type="entry name" value="HATPase"/>
    <property type="match status" value="1"/>
</dbReference>
<evidence type="ECO:0000256" key="7">
    <source>
        <dbReference type="ARBA" id="ARBA00022840"/>
    </source>
</evidence>
<dbReference type="SMART" id="SM00387">
    <property type="entry name" value="HATPase_c"/>
    <property type="match status" value="1"/>
</dbReference>
<keyword evidence="3" id="KW-0597">Phosphoprotein</keyword>
<keyword evidence="4" id="KW-0808">Transferase</keyword>
<evidence type="ECO:0000256" key="9">
    <source>
        <dbReference type="SAM" id="Coils"/>
    </source>
</evidence>
<dbReference type="InterPro" id="IPR036890">
    <property type="entry name" value="HATPase_C_sf"/>
</dbReference>
<dbReference type="SUPFAM" id="SSF47384">
    <property type="entry name" value="Homodimeric domain of signal transducing histidine kinase"/>
    <property type="match status" value="1"/>
</dbReference>
<keyword evidence="10" id="KW-0472">Membrane</keyword>
<dbReference type="Gene3D" id="1.10.287.130">
    <property type="match status" value="1"/>
</dbReference>
<dbReference type="PANTHER" id="PTHR43065">
    <property type="entry name" value="SENSOR HISTIDINE KINASE"/>
    <property type="match status" value="1"/>
</dbReference>
<dbReference type="Pfam" id="PF00512">
    <property type="entry name" value="HisKA"/>
    <property type="match status" value="1"/>
</dbReference>
<dbReference type="CDD" id="cd00082">
    <property type="entry name" value="HisKA"/>
    <property type="match status" value="1"/>
</dbReference>
<dbReference type="InterPro" id="IPR005467">
    <property type="entry name" value="His_kinase_dom"/>
</dbReference>
<dbReference type="PRINTS" id="PR00344">
    <property type="entry name" value="BCTRLSENSOR"/>
</dbReference>
<dbReference type="OrthoDB" id="9815750at2"/>
<evidence type="ECO:0000256" key="1">
    <source>
        <dbReference type="ARBA" id="ARBA00000085"/>
    </source>
</evidence>
<feature type="transmembrane region" description="Helical" evidence="10">
    <location>
        <begin position="12"/>
        <end position="31"/>
    </location>
</feature>
<dbReference type="KEGG" id="por:APT59_05470"/>